<dbReference type="SUPFAM" id="SSF52518">
    <property type="entry name" value="Thiamin diphosphate-binding fold (THDP-binding)"/>
    <property type="match status" value="1"/>
</dbReference>
<gene>
    <name evidence="5" type="ORF">VitviT2T_001911</name>
</gene>
<comment type="cofactor">
    <cofactor evidence="1">
        <name>thiamine diphosphate</name>
        <dbReference type="ChEBI" id="CHEBI:58937"/>
    </cofactor>
</comment>
<dbReference type="Pfam" id="PF00676">
    <property type="entry name" value="E1_dh"/>
    <property type="match status" value="1"/>
</dbReference>
<dbReference type="PANTHER" id="PTHR11516:SF60">
    <property type="entry name" value="PYRUVATE DEHYDROGENASE E1 COMPONENT SUBUNIT ALPHA"/>
    <property type="match status" value="1"/>
</dbReference>
<evidence type="ECO:0000259" key="4">
    <source>
        <dbReference type="Pfam" id="PF00676"/>
    </source>
</evidence>
<protein>
    <recommendedName>
        <fullName evidence="4">Dehydrogenase E1 component domain-containing protein</fullName>
    </recommendedName>
</protein>
<proteinExistence type="predicted"/>
<keyword evidence="3" id="KW-0786">Thiamine pyrophosphate</keyword>
<dbReference type="PANTHER" id="PTHR11516">
    <property type="entry name" value="PYRUVATE DEHYDROGENASE E1 COMPONENT, ALPHA SUBUNIT BACTERIAL AND ORGANELLAR"/>
    <property type="match status" value="1"/>
</dbReference>
<evidence type="ECO:0000313" key="6">
    <source>
        <dbReference type="Proteomes" id="UP001227230"/>
    </source>
</evidence>
<reference evidence="5 6" key="1">
    <citation type="journal article" date="2023" name="Hortic Res">
        <title>The complete reference genome for grapevine (Vitis vinifera L.) genetics and breeding.</title>
        <authorList>
            <person name="Shi X."/>
            <person name="Cao S."/>
            <person name="Wang X."/>
            <person name="Huang S."/>
            <person name="Wang Y."/>
            <person name="Liu Z."/>
            <person name="Liu W."/>
            <person name="Leng X."/>
            <person name="Peng Y."/>
            <person name="Wang N."/>
            <person name="Wang Y."/>
            <person name="Ma Z."/>
            <person name="Xu X."/>
            <person name="Zhang F."/>
            <person name="Xue H."/>
            <person name="Zhong H."/>
            <person name="Wang Y."/>
            <person name="Zhang K."/>
            <person name="Velt A."/>
            <person name="Avia K."/>
            <person name="Holtgrawe D."/>
            <person name="Grimplet J."/>
            <person name="Matus J.T."/>
            <person name="Ware D."/>
            <person name="Wu X."/>
            <person name="Wang H."/>
            <person name="Liu C."/>
            <person name="Fang Y."/>
            <person name="Rustenholz C."/>
            <person name="Cheng Z."/>
            <person name="Xiao H."/>
            <person name="Zhou Y."/>
        </authorList>
    </citation>
    <scope>NUCLEOTIDE SEQUENCE [LARGE SCALE GENOMIC DNA]</scope>
    <source>
        <strain evidence="6">cv. Pinot noir / PN40024</strain>
        <tissue evidence="5">Leaf</tissue>
    </source>
</reference>
<evidence type="ECO:0000313" key="5">
    <source>
        <dbReference type="EMBL" id="WJZ82122.1"/>
    </source>
</evidence>
<dbReference type="InterPro" id="IPR001017">
    <property type="entry name" value="DH_E1"/>
</dbReference>
<dbReference type="EMBL" id="CP126649">
    <property type="protein sequence ID" value="WJZ82122.1"/>
    <property type="molecule type" value="Genomic_DNA"/>
</dbReference>
<evidence type="ECO:0000256" key="1">
    <source>
        <dbReference type="ARBA" id="ARBA00001964"/>
    </source>
</evidence>
<feature type="domain" description="Dehydrogenase E1 component" evidence="4">
    <location>
        <begin position="1"/>
        <end position="70"/>
    </location>
</feature>
<accession>A0ABY9BGV7</accession>
<dbReference type="Gene3D" id="3.40.50.970">
    <property type="match status" value="1"/>
</dbReference>
<keyword evidence="6" id="KW-1185">Reference proteome</keyword>
<organism evidence="5 6">
    <name type="scientific">Vitis vinifera</name>
    <name type="common">Grape</name>
    <dbReference type="NCBI Taxonomy" id="29760"/>
    <lineage>
        <taxon>Eukaryota</taxon>
        <taxon>Viridiplantae</taxon>
        <taxon>Streptophyta</taxon>
        <taxon>Embryophyta</taxon>
        <taxon>Tracheophyta</taxon>
        <taxon>Spermatophyta</taxon>
        <taxon>Magnoliopsida</taxon>
        <taxon>eudicotyledons</taxon>
        <taxon>Gunneridae</taxon>
        <taxon>Pentapetalae</taxon>
        <taxon>rosids</taxon>
        <taxon>Vitales</taxon>
        <taxon>Vitaceae</taxon>
        <taxon>Viteae</taxon>
        <taxon>Vitis</taxon>
    </lineage>
</organism>
<evidence type="ECO:0000256" key="3">
    <source>
        <dbReference type="ARBA" id="ARBA00023052"/>
    </source>
</evidence>
<keyword evidence="2" id="KW-0560">Oxidoreductase</keyword>
<sequence length="77" mass="8811">MAAMWKLPIMFVVENNLWAIGMLHLRATSELEIWKKGSASAMPGVYVDGMDVLKVREEAMEAIQRARRGRRTNFSIM</sequence>
<dbReference type="InterPro" id="IPR050642">
    <property type="entry name" value="PDH_E1_Alpha_Subunit"/>
</dbReference>
<name>A0ABY9BGV7_VITVI</name>
<dbReference type="InterPro" id="IPR029061">
    <property type="entry name" value="THDP-binding"/>
</dbReference>
<evidence type="ECO:0000256" key="2">
    <source>
        <dbReference type="ARBA" id="ARBA00023002"/>
    </source>
</evidence>
<dbReference type="Proteomes" id="UP001227230">
    <property type="component" value="Chromosome 2"/>
</dbReference>